<feature type="signal peptide" evidence="1">
    <location>
        <begin position="1"/>
        <end position="23"/>
    </location>
</feature>
<dbReference type="PROSITE" id="PS51257">
    <property type="entry name" value="PROKAR_LIPOPROTEIN"/>
    <property type="match status" value="1"/>
</dbReference>
<comment type="caution">
    <text evidence="2">The sequence shown here is derived from an EMBL/GenBank/DDBJ whole genome shotgun (WGS) entry which is preliminary data.</text>
</comment>
<proteinExistence type="predicted"/>
<keyword evidence="3" id="KW-1185">Reference proteome</keyword>
<sequence length="129" mass="14968">MKQVCILICVCSLILLVGCQETALPEEVIAEFRDYRVTIHDIEPHELDQVNKEKARSRIVWFMIYEHAIMQGYSSIAELDEVVSKFISDHTLNLIEADGEDHRAAITELMGEIYEQYEEEVVWNGAYQF</sequence>
<reference evidence="2 3" key="1">
    <citation type="submission" date="2023-07" db="EMBL/GenBank/DDBJ databases">
        <title>Genomic Encyclopedia of Type Strains, Phase IV (KMG-IV): sequencing the most valuable type-strain genomes for metagenomic binning, comparative biology and taxonomic classification.</title>
        <authorList>
            <person name="Goeker M."/>
        </authorList>
    </citation>
    <scope>NUCLEOTIDE SEQUENCE [LARGE SCALE GENOMIC DNA]</scope>
    <source>
        <strain evidence="2 3">DSM 12751</strain>
    </source>
</reference>
<evidence type="ECO:0000256" key="1">
    <source>
        <dbReference type="SAM" id="SignalP"/>
    </source>
</evidence>
<protein>
    <submittedName>
        <fullName evidence="2">Uncharacterized protein</fullName>
    </submittedName>
</protein>
<evidence type="ECO:0000313" key="2">
    <source>
        <dbReference type="EMBL" id="MDQ0164199.1"/>
    </source>
</evidence>
<dbReference type="RefSeq" id="WP_307389451.1">
    <property type="nucleotide sequence ID" value="NZ_BAAADK010000009.1"/>
</dbReference>
<feature type="chain" id="PRO_5047178563" evidence="1">
    <location>
        <begin position="24"/>
        <end position="129"/>
    </location>
</feature>
<dbReference type="EMBL" id="JAUSTY010000001">
    <property type="protein sequence ID" value="MDQ0164199.1"/>
    <property type="molecule type" value="Genomic_DNA"/>
</dbReference>
<name>A0ABT9VT86_9BACI</name>
<dbReference type="Proteomes" id="UP001235840">
    <property type="component" value="Unassembled WGS sequence"/>
</dbReference>
<evidence type="ECO:0000313" key="3">
    <source>
        <dbReference type="Proteomes" id="UP001235840"/>
    </source>
</evidence>
<accession>A0ABT9VT86</accession>
<gene>
    <name evidence="2" type="ORF">J2S11_000098</name>
</gene>
<keyword evidence="1" id="KW-0732">Signal</keyword>
<organism evidence="2 3">
    <name type="scientific">Caldalkalibacillus horti</name>
    <dbReference type="NCBI Taxonomy" id="77523"/>
    <lineage>
        <taxon>Bacteria</taxon>
        <taxon>Bacillati</taxon>
        <taxon>Bacillota</taxon>
        <taxon>Bacilli</taxon>
        <taxon>Bacillales</taxon>
        <taxon>Bacillaceae</taxon>
        <taxon>Caldalkalibacillus</taxon>
    </lineage>
</organism>